<keyword evidence="1" id="KW-0472">Membrane</keyword>
<dbReference type="PhylomeDB" id="A0A0G4EHC0"/>
<accession>A0A0G4EHC0</accession>
<feature type="transmembrane region" description="Helical" evidence="1">
    <location>
        <begin position="12"/>
        <end position="33"/>
    </location>
</feature>
<keyword evidence="1" id="KW-1133">Transmembrane helix</keyword>
<dbReference type="InParanoid" id="A0A0G4EHC0"/>
<reference evidence="2 3" key="1">
    <citation type="submission" date="2014-11" db="EMBL/GenBank/DDBJ databases">
        <authorList>
            <person name="Zhu J."/>
            <person name="Qi W."/>
            <person name="Song R."/>
        </authorList>
    </citation>
    <scope>NUCLEOTIDE SEQUENCE [LARGE SCALE GENOMIC DNA]</scope>
</reference>
<dbReference type="AlphaFoldDB" id="A0A0G4EHC0"/>
<dbReference type="VEuPathDB" id="CryptoDB:Vbra_11855"/>
<proteinExistence type="predicted"/>
<gene>
    <name evidence="2" type="ORF">Vbra_11855</name>
</gene>
<organism evidence="2 3">
    <name type="scientific">Vitrella brassicaformis (strain CCMP3155)</name>
    <dbReference type="NCBI Taxonomy" id="1169540"/>
    <lineage>
        <taxon>Eukaryota</taxon>
        <taxon>Sar</taxon>
        <taxon>Alveolata</taxon>
        <taxon>Colpodellida</taxon>
        <taxon>Vitrellaceae</taxon>
        <taxon>Vitrella</taxon>
    </lineage>
</organism>
<evidence type="ECO:0000256" key="1">
    <source>
        <dbReference type="SAM" id="Phobius"/>
    </source>
</evidence>
<feature type="transmembrane region" description="Helical" evidence="1">
    <location>
        <begin position="45"/>
        <end position="68"/>
    </location>
</feature>
<sequence>MHIAKLEKYTRILVSFDLICWATITPMGVFWAASEKSKRRVMYTAQMVFILLVTVAAVSLWVLHFFPLNYKKDDRRSPTANYPVIYFAALGCLLVPRIMQAQI</sequence>
<keyword evidence="3" id="KW-1185">Reference proteome</keyword>
<evidence type="ECO:0000313" key="3">
    <source>
        <dbReference type="Proteomes" id="UP000041254"/>
    </source>
</evidence>
<protein>
    <submittedName>
        <fullName evidence="2">Uncharacterized protein</fullName>
    </submittedName>
</protein>
<dbReference type="Proteomes" id="UP000041254">
    <property type="component" value="Unassembled WGS sequence"/>
</dbReference>
<keyword evidence="1" id="KW-0812">Transmembrane</keyword>
<evidence type="ECO:0000313" key="2">
    <source>
        <dbReference type="EMBL" id="CEL95425.1"/>
    </source>
</evidence>
<dbReference type="EMBL" id="CDMY01000227">
    <property type="protein sequence ID" value="CEL95425.1"/>
    <property type="molecule type" value="Genomic_DNA"/>
</dbReference>
<feature type="transmembrane region" description="Helical" evidence="1">
    <location>
        <begin position="80"/>
        <end position="99"/>
    </location>
</feature>
<name>A0A0G4EHC0_VITBC</name>